<dbReference type="GO" id="GO:0030964">
    <property type="term" value="C:NADH dehydrogenase complex"/>
    <property type="evidence" value="ECO:0007669"/>
    <property type="project" value="TreeGrafter"/>
</dbReference>
<keyword evidence="9" id="KW-0679">Respiratory chain</keyword>
<feature type="transmembrane region" description="Helical" evidence="9">
    <location>
        <begin position="80"/>
        <end position="104"/>
    </location>
</feature>
<dbReference type="GO" id="GO:0008137">
    <property type="term" value="F:NADH dehydrogenase (ubiquinone) activity"/>
    <property type="evidence" value="ECO:0007669"/>
    <property type="project" value="UniProtKB-UniRule"/>
</dbReference>
<dbReference type="InterPro" id="IPR000440">
    <property type="entry name" value="NADH_UbQ/plastoQ_OxRdtase_su3"/>
</dbReference>
<dbReference type="EMBL" id="KU342666">
    <property type="protein sequence ID" value="ANZ03378.1"/>
    <property type="molecule type" value="Genomic_DNA"/>
</dbReference>
<evidence type="ECO:0000256" key="4">
    <source>
        <dbReference type="ARBA" id="ARBA00022448"/>
    </source>
</evidence>
<evidence type="ECO:0000256" key="5">
    <source>
        <dbReference type="ARBA" id="ARBA00022692"/>
    </source>
</evidence>
<evidence type="ECO:0000256" key="6">
    <source>
        <dbReference type="ARBA" id="ARBA00022989"/>
    </source>
</evidence>
<dbReference type="Pfam" id="PF00507">
    <property type="entry name" value="Oxidored_q4"/>
    <property type="match status" value="1"/>
</dbReference>
<feature type="transmembrane region" description="Helical" evidence="9">
    <location>
        <begin position="6"/>
        <end position="31"/>
    </location>
</feature>
<comment type="subcellular location">
    <subcellularLocation>
        <location evidence="1">Membrane</location>
    </subcellularLocation>
    <subcellularLocation>
        <location evidence="9">Mitochondrion membrane</location>
        <topology evidence="9">Multi-pass membrane protein</topology>
    </subcellularLocation>
</comment>
<keyword evidence="9" id="KW-0520">NAD</keyword>
<evidence type="ECO:0000256" key="2">
    <source>
        <dbReference type="ARBA" id="ARBA00008472"/>
    </source>
</evidence>
<keyword evidence="7 9" id="KW-0472">Membrane</keyword>
<evidence type="ECO:0000256" key="7">
    <source>
        <dbReference type="ARBA" id="ARBA00023136"/>
    </source>
</evidence>
<dbReference type="AlphaFoldDB" id="A0A1B2G3A6"/>
<dbReference type="EC" id="7.1.1.2" evidence="9"/>
<keyword evidence="9 10" id="KW-0496">Mitochondrion</keyword>
<keyword evidence="9" id="KW-0830">Ubiquinone</keyword>
<keyword evidence="6 9" id="KW-1133">Transmembrane helix</keyword>
<dbReference type="Gene3D" id="1.20.58.1610">
    <property type="entry name" value="NADH:ubiquinone/plastoquinone oxidoreductase, chain 3"/>
    <property type="match status" value="1"/>
</dbReference>
<evidence type="ECO:0000256" key="9">
    <source>
        <dbReference type="RuleBase" id="RU003640"/>
    </source>
</evidence>
<comment type="catalytic activity">
    <reaction evidence="8 9">
        <text>a ubiquinone + NADH + 5 H(+)(in) = a ubiquinol + NAD(+) + 4 H(+)(out)</text>
        <dbReference type="Rhea" id="RHEA:29091"/>
        <dbReference type="Rhea" id="RHEA-COMP:9565"/>
        <dbReference type="Rhea" id="RHEA-COMP:9566"/>
        <dbReference type="ChEBI" id="CHEBI:15378"/>
        <dbReference type="ChEBI" id="CHEBI:16389"/>
        <dbReference type="ChEBI" id="CHEBI:17976"/>
        <dbReference type="ChEBI" id="CHEBI:57540"/>
        <dbReference type="ChEBI" id="CHEBI:57945"/>
        <dbReference type="EC" id="7.1.1.2"/>
    </reaction>
</comment>
<geneLocation type="mitochondrion" evidence="10"/>
<dbReference type="PANTHER" id="PTHR11058">
    <property type="entry name" value="NADH-UBIQUINONE OXIDOREDUCTASE CHAIN 3"/>
    <property type="match status" value="1"/>
</dbReference>
<name>A0A1B2G3A6_9GAST</name>
<accession>A0A1B2G3A6</accession>
<comment type="similarity">
    <text evidence="2 9">Belongs to the complex I subunit 3 family.</text>
</comment>
<evidence type="ECO:0000256" key="1">
    <source>
        <dbReference type="ARBA" id="ARBA00004370"/>
    </source>
</evidence>
<evidence type="ECO:0000256" key="8">
    <source>
        <dbReference type="ARBA" id="ARBA00049551"/>
    </source>
</evidence>
<organism evidence="10">
    <name type="scientific">Pleuropoma jana</name>
    <dbReference type="NCBI Taxonomy" id="1882665"/>
    <lineage>
        <taxon>Eukaryota</taxon>
        <taxon>Metazoa</taxon>
        <taxon>Spiralia</taxon>
        <taxon>Lophotrochozoa</taxon>
        <taxon>Mollusca</taxon>
        <taxon>Gastropoda</taxon>
        <taxon>Neritimorpha</taxon>
        <taxon>Cycloneritida</taxon>
        <taxon>Helicinoidea</taxon>
        <taxon>Helicinidae</taxon>
        <taxon>Pleuropoma</taxon>
    </lineage>
</organism>
<keyword evidence="4 9" id="KW-0813">Transport</keyword>
<feature type="transmembrane region" description="Helical" evidence="9">
    <location>
        <begin position="52"/>
        <end position="74"/>
    </location>
</feature>
<dbReference type="GO" id="GO:0031966">
    <property type="term" value="C:mitochondrial membrane"/>
    <property type="evidence" value="ECO:0007669"/>
    <property type="project" value="UniProtKB-SubCell"/>
</dbReference>
<reference evidence="10" key="1">
    <citation type="journal article" date="2016" name="Mol. Phylogenet. Evol.">
        <title>Phylogenetic relationships among main superfamilies of Neritimorpha (Mollusca: Gastropoda).</title>
        <authorList>
            <person name="Uribe J.E."/>
            <person name="Colgan D."/>
            <person name="Castro L.R."/>
            <person name="Kano Y."/>
            <person name="Zardoya R."/>
        </authorList>
    </citation>
    <scope>NUCLEOTIDE SEQUENCE</scope>
</reference>
<proteinExistence type="inferred from homology"/>
<keyword evidence="5 9" id="KW-0812">Transmembrane</keyword>
<sequence length="115" mass="13430">MYILISFLISVLMIVIVFLVSFLISSLGFYNREKSSSFECGFDAMIFSRIPFSFRFFLLTIIFLVFDVEVVLFIPMCMSFMIGSMFTVFISNLFFIIILLMGLFNEWLEGSLDWV</sequence>
<keyword evidence="9" id="KW-0249">Electron transport</keyword>
<dbReference type="PANTHER" id="PTHR11058:SF9">
    <property type="entry name" value="NADH-UBIQUINONE OXIDOREDUCTASE CHAIN 3"/>
    <property type="match status" value="1"/>
</dbReference>
<evidence type="ECO:0000313" key="10">
    <source>
        <dbReference type="EMBL" id="ANZ03378.1"/>
    </source>
</evidence>
<keyword evidence="9" id="KW-1278">Translocase</keyword>
<gene>
    <name evidence="10" type="primary">NAD3</name>
</gene>
<evidence type="ECO:0000256" key="3">
    <source>
        <dbReference type="ARBA" id="ARBA00021007"/>
    </source>
</evidence>
<comment type="function">
    <text evidence="9">Core subunit of the mitochondrial membrane respiratory chain NADH dehydrogenase (Complex I) which catalyzes electron transfer from NADH through the respiratory chain, using ubiquinone as an electron acceptor. Essential for the catalytic activity of complex I.</text>
</comment>
<dbReference type="InterPro" id="IPR038430">
    <property type="entry name" value="NDAH_ubi_oxred_su3_sf"/>
</dbReference>
<protein>
    <recommendedName>
        <fullName evidence="3 9">NADH-ubiquinone oxidoreductase chain 3</fullName>
        <ecNumber evidence="9">7.1.1.2</ecNumber>
    </recommendedName>
</protein>